<dbReference type="SMART" id="SM00248">
    <property type="entry name" value="ANK"/>
    <property type="match status" value="2"/>
</dbReference>
<dbReference type="PROSITE" id="PS50297">
    <property type="entry name" value="ANK_REP_REGION"/>
    <property type="match status" value="2"/>
</dbReference>
<dbReference type="InterPro" id="IPR050745">
    <property type="entry name" value="Multifunctional_regulatory"/>
</dbReference>
<evidence type="ECO:0000259" key="4">
    <source>
        <dbReference type="PROSITE" id="PS50097"/>
    </source>
</evidence>
<dbReference type="PANTHER" id="PTHR24189:SF50">
    <property type="entry name" value="ANKYRIN REPEAT AND SOCS BOX PROTEIN 2"/>
    <property type="match status" value="1"/>
</dbReference>
<evidence type="ECO:0000313" key="5">
    <source>
        <dbReference type="EMBL" id="KAJ5068471.1"/>
    </source>
</evidence>
<reference evidence="5" key="1">
    <citation type="submission" date="2022-10" db="EMBL/GenBank/DDBJ databases">
        <title>Novel sulphate-reducing endosymbionts in the free-living metamonad Anaeramoeba.</title>
        <authorList>
            <person name="Jerlstrom-Hultqvist J."/>
            <person name="Cepicka I."/>
            <person name="Gallot-Lavallee L."/>
            <person name="Salas-Leiva D."/>
            <person name="Curtis B.A."/>
            <person name="Zahonova K."/>
            <person name="Pipaliya S."/>
            <person name="Dacks J."/>
            <person name="Roger A.J."/>
        </authorList>
    </citation>
    <scope>NUCLEOTIDE SEQUENCE</scope>
    <source>
        <strain evidence="5">BMAN</strain>
    </source>
</reference>
<feature type="repeat" description="ANK" evidence="3">
    <location>
        <begin position="29"/>
        <end position="62"/>
    </location>
</feature>
<keyword evidence="2 3" id="KW-0040">ANK repeat</keyword>
<dbReference type="AlphaFoldDB" id="A0A9Q0R6L9"/>
<dbReference type="InterPro" id="IPR036770">
    <property type="entry name" value="Ankyrin_rpt-contain_sf"/>
</dbReference>
<dbReference type="Pfam" id="PF12796">
    <property type="entry name" value="Ank_2"/>
    <property type="match status" value="1"/>
</dbReference>
<dbReference type="Pfam" id="PF00651">
    <property type="entry name" value="BTB"/>
    <property type="match status" value="1"/>
</dbReference>
<dbReference type="Gene3D" id="1.25.40.20">
    <property type="entry name" value="Ankyrin repeat-containing domain"/>
    <property type="match status" value="1"/>
</dbReference>
<dbReference type="InterPro" id="IPR000210">
    <property type="entry name" value="BTB/POZ_dom"/>
</dbReference>
<name>A0A9Q0R6L9_ANAIG</name>
<gene>
    <name evidence="5" type="ORF">M0811_02404</name>
</gene>
<dbReference type="InterPro" id="IPR002110">
    <property type="entry name" value="Ankyrin_rpt"/>
</dbReference>
<accession>A0A9Q0R6L9</accession>
<dbReference type="SMART" id="SM00225">
    <property type="entry name" value="BTB"/>
    <property type="match status" value="1"/>
</dbReference>
<keyword evidence="1" id="KW-0677">Repeat</keyword>
<sequence length="335" mass="38748">MSFLFSLEDKDIEKLEEYIEKEGNVNLVNTWTPLHYACKQSKPENIIEILLLAGANPNAQSNYTPLHIGCIYQTSKEAIELLLEFGADINLKEGKTPRETCHNKELEKLLQEPLLPFQKDFLSFLESEDLYDLEIKCLDGAIKAHKLIIETRMNGVDVNNMLEEFKKISIQNAIIFIRFIYSGFAEDPNVLIEIGTKLKISQNWLDKKAGKANLAKDFKELLQNDLNKDFSIIVEDEYFRVHKVILASRSNLFRGLFLSVNDDSNEVTDHFGASKQSMKKFIEFIYFGELSFSSSTDETIIEMGNLVDFYQINERDFQICLAKNKRKFYQTKKFD</sequence>
<dbReference type="PANTHER" id="PTHR24189">
    <property type="entry name" value="MYOTROPHIN"/>
    <property type="match status" value="1"/>
</dbReference>
<dbReference type="InterPro" id="IPR011333">
    <property type="entry name" value="SKP1/BTB/POZ_sf"/>
</dbReference>
<dbReference type="Gene3D" id="3.30.710.10">
    <property type="entry name" value="Potassium Channel Kv1.1, Chain A"/>
    <property type="match status" value="1"/>
</dbReference>
<evidence type="ECO:0000256" key="3">
    <source>
        <dbReference type="PROSITE-ProRule" id="PRU00023"/>
    </source>
</evidence>
<dbReference type="OrthoDB" id="7872163at2759"/>
<proteinExistence type="predicted"/>
<dbReference type="PROSITE" id="PS50097">
    <property type="entry name" value="BTB"/>
    <property type="match status" value="1"/>
</dbReference>
<evidence type="ECO:0000256" key="1">
    <source>
        <dbReference type="ARBA" id="ARBA00022737"/>
    </source>
</evidence>
<feature type="domain" description="BTB" evidence="4">
    <location>
        <begin position="228"/>
        <end position="294"/>
    </location>
</feature>
<feature type="repeat" description="ANK" evidence="3">
    <location>
        <begin position="61"/>
        <end position="94"/>
    </location>
</feature>
<dbReference type="PROSITE" id="PS50088">
    <property type="entry name" value="ANK_REPEAT"/>
    <property type="match status" value="2"/>
</dbReference>
<dbReference type="Proteomes" id="UP001149090">
    <property type="component" value="Unassembled WGS sequence"/>
</dbReference>
<evidence type="ECO:0000256" key="2">
    <source>
        <dbReference type="ARBA" id="ARBA00023043"/>
    </source>
</evidence>
<evidence type="ECO:0000313" key="6">
    <source>
        <dbReference type="Proteomes" id="UP001149090"/>
    </source>
</evidence>
<dbReference type="CDD" id="cd18186">
    <property type="entry name" value="BTB_POZ_ZBTB_KLHL-like"/>
    <property type="match status" value="1"/>
</dbReference>
<keyword evidence="6" id="KW-1185">Reference proteome</keyword>
<organism evidence="5 6">
    <name type="scientific">Anaeramoeba ignava</name>
    <name type="common">Anaerobic marine amoeba</name>
    <dbReference type="NCBI Taxonomy" id="1746090"/>
    <lineage>
        <taxon>Eukaryota</taxon>
        <taxon>Metamonada</taxon>
        <taxon>Anaeramoebidae</taxon>
        <taxon>Anaeramoeba</taxon>
    </lineage>
</organism>
<comment type="caution">
    <text evidence="5">The sequence shown here is derived from an EMBL/GenBank/DDBJ whole genome shotgun (WGS) entry which is preliminary data.</text>
</comment>
<dbReference type="EMBL" id="JAPDFW010000114">
    <property type="protein sequence ID" value="KAJ5068471.1"/>
    <property type="molecule type" value="Genomic_DNA"/>
</dbReference>
<dbReference type="SUPFAM" id="SSF54695">
    <property type="entry name" value="POZ domain"/>
    <property type="match status" value="1"/>
</dbReference>
<dbReference type="SUPFAM" id="SSF48403">
    <property type="entry name" value="Ankyrin repeat"/>
    <property type="match status" value="1"/>
</dbReference>
<protein>
    <submittedName>
        <fullName evidence="5">Cyclin-dependent kinase inhibitor 2c</fullName>
    </submittedName>
</protein>